<reference evidence="2" key="1">
    <citation type="submission" date="2022-11" db="UniProtKB">
        <authorList>
            <consortium name="WormBaseParasite"/>
        </authorList>
    </citation>
    <scope>IDENTIFICATION</scope>
</reference>
<sequence length="336" mass="38160">MGDRYNIHSQLEHLQSKYIGTGHADTSRWEWATNIHRDSYASYIGHPDLLSYFAIAENESRIPDRTSNKKSRDSGCQTECLNFSENFAQSSALCDNQSQTDATIWQSNTLIVDCAFVNWSNLNKFLRAVEPLITRTIELNVQQLNIFRSILEVETAEHDDARVRIIHRLKDRDQKFNLEVTSVDWNSSGNVVAACYGNFYHENWCTHKGWLSCWNLQRRTVNAEKSDWCFEFSSCLSCLTFHPSDPALLAVGAYSGEILLFDNNGDIICRTSSDPPKNITCISWSNSDIFAGTSDGRIAVYGLTAGNKLHSPKSFFVPNKHHRLIGRSLRNGQRHA</sequence>
<dbReference type="GO" id="GO:0071011">
    <property type="term" value="C:precatalytic spliceosome"/>
    <property type="evidence" value="ECO:0007669"/>
    <property type="project" value="TreeGrafter"/>
</dbReference>
<dbReference type="GO" id="GO:0005686">
    <property type="term" value="C:U2 snRNP"/>
    <property type="evidence" value="ECO:0007669"/>
    <property type="project" value="TreeGrafter"/>
</dbReference>
<accession>A0A915HW32</accession>
<proteinExistence type="predicted"/>
<dbReference type="AlphaFoldDB" id="A0A915HW32"/>
<dbReference type="InterPro" id="IPR036322">
    <property type="entry name" value="WD40_repeat_dom_sf"/>
</dbReference>
<evidence type="ECO:0000313" key="1">
    <source>
        <dbReference type="Proteomes" id="UP000887565"/>
    </source>
</evidence>
<dbReference type="PANTHER" id="PTHR20978">
    <property type="entry name" value="SPLICING FACTOR 3B SUBUNIT 5"/>
    <property type="match status" value="1"/>
</dbReference>
<dbReference type="SMART" id="SM00320">
    <property type="entry name" value="WD40"/>
    <property type="match status" value="3"/>
</dbReference>
<dbReference type="GO" id="GO:0000398">
    <property type="term" value="P:mRNA splicing, via spliceosome"/>
    <property type="evidence" value="ECO:0007669"/>
    <property type="project" value="TreeGrafter"/>
</dbReference>
<dbReference type="Gene3D" id="2.130.10.10">
    <property type="entry name" value="YVTN repeat-like/Quinoprotein amine dehydrogenase"/>
    <property type="match status" value="1"/>
</dbReference>
<dbReference type="InterPro" id="IPR009846">
    <property type="entry name" value="SF3b5/RDS3-10"/>
</dbReference>
<dbReference type="SUPFAM" id="SSF50978">
    <property type="entry name" value="WD40 repeat-like"/>
    <property type="match status" value="1"/>
</dbReference>
<dbReference type="PANTHER" id="PTHR20978:SF0">
    <property type="entry name" value="SPLICING FACTOR 3B SUBUNIT 5"/>
    <property type="match status" value="1"/>
</dbReference>
<dbReference type="WBParaSite" id="nRc.2.0.1.t05633-RA">
    <property type="protein sequence ID" value="nRc.2.0.1.t05633-RA"/>
    <property type="gene ID" value="nRc.2.0.1.g05633"/>
</dbReference>
<protein>
    <submittedName>
        <fullName evidence="2">Uncharacterized protein</fullName>
    </submittedName>
</protein>
<dbReference type="InterPro" id="IPR015943">
    <property type="entry name" value="WD40/YVTN_repeat-like_dom_sf"/>
</dbReference>
<evidence type="ECO:0000313" key="2">
    <source>
        <dbReference type="WBParaSite" id="nRc.2.0.1.t05633-RA"/>
    </source>
</evidence>
<keyword evidence="1" id="KW-1185">Reference proteome</keyword>
<dbReference type="Pfam" id="PF07189">
    <property type="entry name" value="SF3b10"/>
    <property type="match status" value="1"/>
</dbReference>
<name>A0A915HW32_ROMCU</name>
<dbReference type="InterPro" id="IPR001680">
    <property type="entry name" value="WD40_rpt"/>
</dbReference>
<dbReference type="Proteomes" id="UP000887565">
    <property type="component" value="Unplaced"/>
</dbReference>
<organism evidence="1 2">
    <name type="scientific">Romanomermis culicivorax</name>
    <name type="common">Nematode worm</name>
    <dbReference type="NCBI Taxonomy" id="13658"/>
    <lineage>
        <taxon>Eukaryota</taxon>
        <taxon>Metazoa</taxon>
        <taxon>Ecdysozoa</taxon>
        <taxon>Nematoda</taxon>
        <taxon>Enoplea</taxon>
        <taxon>Dorylaimia</taxon>
        <taxon>Mermithida</taxon>
        <taxon>Mermithoidea</taxon>
        <taxon>Mermithidae</taxon>
        <taxon>Romanomermis</taxon>
    </lineage>
</organism>